<keyword evidence="1" id="KW-1133">Transmembrane helix</keyword>
<feature type="transmembrane region" description="Helical" evidence="1">
    <location>
        <begin position="12"/>
        <end position="36"/>
    </location>
</feature>
<evidence type="ECO:0000259" key="2">
    <source>
        <dbReference type="Pfam" id="PF01396"/>
    </source>
</evidence>
<dbReference type="PANTHER" id="PTHR30015:SF7">
    <property type="entry name" value="TYPE IV METHYL-DIRECTED RESTRICTION ENZYME ECOKMRR"/>
    <property type="match status" value="1"/>
</dbReference>
<dbReference type="EMBL" id="JAAIVB010000073">
    <property type="protein sequence ID" value="NEX63622.1"/>
    <property type="molecule type" value="Genomic_DNA"/>
</dbReference>
<dbReference type="GO" id="GO:0015666">
    <property type="term" value="F:restriction endodeoxyribonuclease activity"/>
    <property type="evidence" value="ECO:0007669"/>
    <property type="project" value="TreeGrafter"/>
</dbReference>
<dbReference type="InterPro" id="IPR007560">
    <property type="entry name" value="Restrct_endonuc_IV_Mrr"/>
</dbReference>
<dbReference type="InterPro" id="IPR013498">
    <property type="entry name" value="Topo_IA_Znf"/>
</dbReference>
<dbReference type="AlphaFoldDB" id="A0A6B3SY98"/>
<dbReference type="Gene3D" id="3.30.65.10">
    <property type="entry name" value="Bacterial Topoisomerase I, domain 1"/>
    <property type="match status" value="1"/>
</dbReference>
<feature type="transmembrane region" description="Helical" evidence="1">
    <location>
        <begin position="56"/>
        <end position="74"/>
    </location>
</feature>
<evidence type="ECO:0000259" key="3">
    <source>
        <dbReference type="Pfam" id="PF04471"/>
    </source>
</evidence>
<dbReference type="SUPFAM" id="SSF52980">
    <property type="entry name" value="Restriction endonuclease-like"/>
    <property type="match status" value="1"/>
</dbReference>
<dbReference type="InterPro" id="IPR011335">
    <property type="entry name" value="Restrct_endonuc-II-like"/>
</dbReference>
<accession>A0A6B3SY98</accession>
<evidence type="ECO:0000313" key="4">
    <source>
        <dbReference type="EMBL" id="NEX63622.1"/>
    </source>
</evidence>
<reference evidence="4 5" key="1">
    <citation type="submission" date="2020-02" db="EMBL/GenBank/DDBJ databases">
        <authorList>
            <person name="Kim M.K."/>
        </authorList>
    </citation>
    <scope>NUCLEOTIDE SEQUENCE [LARGE SCALE GENOMIC DNA]</scope>
    <source>
        <strain evidence="4 5">17J57-3</strain>
    </source>
</reference>
<organism evidence="4 5">
    <name type="scientific">Noviherbaspirillum galbum</name>
    <dbReference type="NCBI Taxonomy" id="2709383"/>
    <lineage>
        <taxon>Bacteria</taxon>
        <taxon>Pseudomonadati</taxon>
        <taxon>Pseudomonadota</taxon>
        <taxon>Betaproteobacteria</taxon>
        <taxon>Burkholderiales</taxon>
        <taxon>Oxalobacteraceae</taxon>
        <taxon>Noviherbaspirillum</taxon>
    </lineage>
</organism>
<evidence type="ECO:0000313" key="5">
    <source>
        <dbReference type="Proteomes" id="UP000482155"/>
    </source>
</evidence>
<dbReference type="GO" id="GO:0009307">
    <property type="term" value="P:DNA restriction-modification system"/>
    <property type="evidence" value="ECO:0007669"/>
    <property type="project" value="InterPro"/>
</dbReference>
<dbReference type="SUPFAM" id="SSF57783">
    <property type="entry name" value="Zinc beta-ribbon"/>
    <property type="match status" value="1"/>
</dbReference>
<keyword evidence="5" id="KW-1185">Reference proteome</keyword>
<dbReference type="Pfam" id="PF01396">
    <property type="entry name" value="Zn_ribbon_Top1"/>
    <property type="match status" value="1"/>
</dbReference>
<keyword evidence="1" id="KW-0812">Transmembrane</keyword>
<name>A0A6B3SY98_9BURK</name>
<protein>
    <submittedName>
        <fullName evidence="4">DNA topoisomerase</fullName>
    </submittedName>
</protein>
<dbReference type="InterPro" id="IPR011856">
    <property type="entry name" value="tRNA_endonuc-like_dom_sf"/>
</dbReference>
<dbReference type="GO" id="GO:0003677">
    <property type="term" value="F:DNA binding"/>
    <property type="evidence" value="ECO:0007669"/>
    <property type="project" value="InterPro"/>
</dbReference>
<evidence type="ECO:0000256" key="1">
    <source>
        <dbReference type="SAM" id="Phobius"/>
    </source>
</evidence>
<sequence length="309" mass="33835">MARRRKKEGWATILVMLPWWVSAAAGCLAFAGMRWIIPSVFARHPFLVALGALSHALAWLALLLFGLLAAIAFVRSQTSGGSKPTARRTGMVLGARREPVVSSPPAKIDPGWGHSNQNAGPLPVFGKAFDSWTLEALRALEWKRFELLCAKYYEAVGFQSETLRCGADGGIDIKLFKIDPTKPIAIVQCKAWNAYSVGVKEVRELLGVMAHEKVGRGIFITTSTYTNDALTFGGANPMQLLDGPGFLNKILGLPQGQQDALRKAAFDGDYRTPTCASCGIKMTRRESQRGAFWGCVHYPRCKSRFPFSV</sequence>
<feature type="domain" description="DNA topoisomerase type IA zn finger" evidence="2">
    <location>
        <begin position="274"/>
        <end position="304"/>
    </location>
</feature>
<feature type="domain" description="Restriction endonuclease type IV Mrr" evidence="3">
    <location>
        <begin position="137"/>
        <end position="247"/>
    </location>
</feature>
<dbReference type="Proteomes" id="UP000482155">
    <property type="component" value="Unassembled WGS sequence"/>
</dbReference>
<proteinExistence type="predicted"/>
<dbReference type="Pfam" id="PF04471">
    <property type="entry name" value="Mrr_cat"/>
    <property type="match status" value="1"/>
</dbReference>
<keyword evidence="4" id="KW-0413">Isomerase</keyword>
<dbReference type="GO" id="GO:0006265">
    <property type="term" value="P:DNA topological change"/>
    <property type="evidence" value="ECO:0007669"/>
    <property type="project" value="InterPro"/>
</dbReference>
<keyword evidence="1" id="KW-0472">Membrane</keyword>
<dbReference type="PANTHER" id="PTHR30015">
    <property type="entry name" value="MRR RESTRICTION SYSTEM PROTEIN"/>
    <property type="match status" value="1"/>
</dbReference>
<dbReference type="PROSITE" id="PS51257">
    <property type="entry name" value="PROKAR_LIPOPROTEIN"/>
    <property type="match status" value="1"/>
</dbReference>
<dbReference type="RefSeq" id="WP_163967595.1">
    <property type="nucleotide sequence ID" value="NZ_JAAIVB010000073.1"/>
</dbReference>
<comment type="caution">
    <text evidence="4">The sequence shown here is derived from an EMBL/GenBank/DDBJ whole genome shotgun (WGS) entry which is preliminary data.</text>
</comment>
<dbReference type="InterPro" id="IPR052906">
    <property type="entry name" value="Type_IV_Methyl-Rstrct_Enzyme"/>
</dbReference>
<dbReference type="GO" id="GO:0005694">
    <property type="term" value="C:chromosome"/>
    <property type="evidence" value="ECO:0007669"/>
    <property type="project" value="InterPro"/>
</dbReference>
<dbReference type="Gene3D" id="3.40.1350.10">
    <property type="match status" value="1"/>
</dbReference>
<gene>
    <name evidence="4" type="ORF">G3574_21295</name>
</gene>
<dbReference type="GO" id="GO:0003916">
    <property type="term" value="F:DNA topoisomerase activity"/>
    <property type="evidence" value="ECO:0007669"/>
    <property type="project" value="InterPro"/>
</dbReference>